<organism evidence="2 3">
    <name type="scientific">Symbiodinium pilosum</name>
    <name type="common">Dinoflagellate</name>
    <dbReference type="NCBI Taxonomy" id="2952"/>
    <lineage>
        <taxon>Eukaryota</taxon>
        <taxon>Sar</taxon>
        <taxon>Alveolata</taxon>
        <taxon>Dinophyceae</taxon>
        <taxon>Suessiales</taxon>
        <taxon>Symbiodiniaceae</taxon>
        <taxon>Symbiodinium</taxon>
    </lineage>
</organism>
<keyword evidence="3" id="KW-1185">Reference proteome</keyword>
<proteinExistence type="predicted"/>
<reference evidence="2" key="1">
    <citation type="submission" date="2021-02" db="EMBL/GenBank/DDBJ databases">
        <authorList>
            <person name="Dougan E. K."/>
            <person name="Rhodes N."/>
            <person name="Thang M."/>
            <person name="Chan C."/>
        </authorList>
    </citation>
    <scope>NUCLEOTIDE SEQUENCE</scope>
</reference>
<dbReference type="OrthoDB" id="10546498at2759"/>
<gene>
    <name evidence="2" type="primary">cobB2</name>
    <name evidence="2" type="ORF">SPIL2461_LOCUS1931</name>
</gene>
<protein>
    <submittedName>
        <fullName evidence="2">CobB2 protein</fullName>
    </submittedName>
</protein>
<comment type="caution">
    <text evidence="2">The sequence shown here is derived from an EMBL/GenBank/DDBJ whole genome shotgun (WGS) entry which is preliminary data.</text>
</comment>
<dbReference type="Proteomes" id="UP000649617">
    <property type="component" value="Unassembled WGS sequence"/>
</dbReference>
<feature type="non-terminal residue" evidence="2">
    <location>
        <position position="113"/>
    </location>
</feature>
<sequence length="113" mass="11179">VTRSVLGTTSDRNVSSSNGSAPSGNASSTPSTSSTVSSANVSSSANTSSAQNIIQNGLVDGKVSTLYWAEIDRAIAAAGLVTPKPPSLNDVGPAPTPDPYTSILGVQKTASSA</sequence>
<feature type="compositionally biased region" description="Low complexity" evidence="1">
    <location>
        <begin position="13"/>
        <end position="50"/>
    </location>
</feature>
<feature type="non-terminal residue" evidence="2">
    <location>
        <position position="1"/>
    </location>
</feature>
<accession>A0A812JIU6</accession>
<evidence type="ECO:0000313" key="2">
    <source>
        <dbReference type="EMBL" id="CAE7204458.1"/>
    </source>
</evidence>
<feature type="region of interest" description="Disordered" evidence="1">
    <location>
        <begin position="1"/>
        <end position="53"/>
    </location>
</feature>
<evidence type="ECO:0000256" key="1">
    <source>
        <dbReference type="SAM" id="MobiDB-lite"/>
    </source>
</evidence>
<name>A0A812JIU6_SYMPI</name>
<evidence type="ECO:0000313" key="3">
    <source>
        <dbReference type="Proteomes" id="UP000649617"/>
    </source>
</evidence>
<feature type="region of interest" description="Disordered" evidence="1">
    <location>
        <begin position="81"/>
        <end position="113"/>
    </location>
</feature>
<dbReference type="EMBL" id="CAJNIZ010002008">
    <property type="protein sequence ID" value="CAE7204458.1"/>
    <property type="molecule type" value="Genomic_DNA"/>
</dbReference>
<feature type="compositionally biased region" description="Polar residues" evidence="1">
    <location>
        <begin position="1"/>
        <end position="12"/>
    </location>
</feature>
<dbReference type="AlphaFoldDB" id="A0A812JIU6"/>